<feature type="signal peptide" evidence="13">
    <location>
        <begin position="1"/>
        <end position="25"/>
    </location>
</feature>
<gene>
    <name evidence="14" type="ORF">UTRI_04611_B</name>
</gene>
<proteinExistence type="inferred from homology"/>
<dbReference type="GO" id="GO:0005789">
    <property type="term" value="C:endoplasmic reticulum membrane"/>
    <property type="evidence" value="ECO:0007669"/>
    <property type="project" value="UniProtKB-SubCell"/>
</dbReference>
<comment type="subcellular location">
    <subcellularLocation>
        <location evidence="3">Endoplasmic reticulum membrane</location>
    </subcellularLocation>
    <subcellularLocation>
        <location evidence="2">Nucleus membrane</location>
    </subcellularLocation>
</comment>
<protein>
    <recommendedName>
        <fullName evidence="16">Nuclear fusion protein KAR5</fullName>
    </recommendedName>
</protein>
<evidence type="ECO:0000256" key="5">
    <source>
        <dbReference type="ARBA" id="ARBA00022459"/>
    </source>
</evidence>
<reference evidence="14 15" key="1">
    <citation type="submission" date="2018-03" db="EMBL/GenBank/DDBJ databases">
        <authorList>
            <person name="Guldener U."/>
        </authorList>
    </citation>
    <scope>NUCLEOTIDE SEQUENCE [LARGE SCALE GENOMIC DNA]</scope>
    <source>
        <strain evidence="14 15">NBRC100155</strain>
    </source>
</reference>
<comment type="similarity">
    <text evidence="4">Belongs to the KAR5 family.</text>
</comment>
<dbReference type="PANTHER" id="PTHR28012">
    <property type="entry name" value="NUCLEAR FUSION PROTEIN KAR5"/>
    <property type="match status" value="1"/>
</dbReference>
<dbReference type="GO" id="GO:0031965">
    <property type="term" value="C:nuclear membrane"/>
    <property type="evidence" value="ECO:0007669"/>
    <property type="project" value="UniProtKB-SubCell"/>
</dbReference>
<evidence type="ECO:0000256" key="9">
    <source>
        <dbReference type="ARBA" id="ARBA00022989"/>
    </source>
</evidence>
<dbReference type="GO" id="GO:0000742">
    <property type="term" value="P:karyogamy involved in conjugation with cellular fusion"/>
    <property type="evidence" value="ECO:0007669"/>
    <property type="project" value="InterPro"/>
</dbReference>
<keyword evidence="5" id="KW-0415">Karyogamy</keyword>
<evidence type="ECO:0000256" key="3">
    <source>
        <dbReference type="ARBA" id="ARBA00004586"/>
    </source>
</evidence>
<dbReference type="GO" id="GO:0048288">
    <property type="term" value="P:nuclear membrane fusion involved in karyogamy"/>
    <property type="evidence" value="ECO:0007669"/>
    <property type="project" value="InterPro"/>
</dbReference>
<evidence type="ECO:0000256" key="10">
    <source>
        <dbReference type="ARBA" id="ARBA00023136"/>
    </source>
</evidence>
<keyword evidence="6" id="KW-0812">Transmembrane</keyword>
<evidence type="ECO:0000256" key="11">
    <source>
        <dbReference type="ARBA" id="ARBA00023180"/>
    </source>
</evidence>
<evidence type="ECO:0000256" key="13">
    <source>
        <dbReference type="SAM" id="SignalP"/>
    </source>
</evidence>
<evidence type="ECO:0000256" key="12">
    <source>
        <dbReference type="ARBA" id="ARBA00023242"/>
    </source>
</evidence>
<accession>A0A5C3EBX6</accession>
<keyword evidence="12" id="KW-0539">Nucleus</keyword>
<keyword evidence="10" id="KW-0472">Membrane</keyword>
<feature type="chain" id="PRO_5022914483" description="Nuclear fusion protein KAR5" evidence="13">
    <location>
        <begin position="26"/>
        <end position="552"/>
    </location>
</feature>
<evidence type="ECO:0000256" key="8">
    <source>
        <dbReference type="ARBA" id="ARBA00022824"/>
    </source>
</evidence>
<dbReference type="EMBL" id="OOIN01000021">
    <property type="protein sequence ID" value="SPO28174.1"/>
    <property type="molecule type" value="Genomic_DNA"/>
</dbReference>
<organism evidence="14 15">
    <name type="scientific">Ustilago trichophora</name>
    <dbReference type="NCBI Taxonomy" id="86804"/>
    <lineage>
        <taxon>Eukaryota</taxon>
        <taxon>Fungi</taxon>
        <taxon>Dikarya</taxon>
        <taxon>Basidiomycota</taxon>
        <taxon>Ustilaginomycotina</taxon>
        <taxon>Ustilaginomycetes</taxon>
        <taxon>Ustilaginales</taxon>
        <taxon>Ustilaginaceae</taxon>
        <taxon>Ustilago</taxon>
    </lineage>
</organism>
<keyword evidence="7 13" id="KW-0732">Signal</keyword>
<dbReference type="Proteomes" id="UP000324022">
    <property type="component" value="Unassembled WGS sequence"/>
</dbReference>
<sequence length="552" mass="62026">MMRFSRLAINSALYAVALLSSQVNGVPSFFRREVSSTPTSHPPSGSSGIDTLNLTSSERIALFGGAGLAEGHASQQCYSLIYDQVKAGCARDSDMHPSERMLALLTICDLRASNQSIPWECEAAQNSADVFRTEEATLGSCVEALSRSNRYWSSYSGYLREIPQMCFAMQRWKDTDRARDLYKAATHEKIALLRFWRQNVQDAAEASNADRLERQEWLRELSLFKANMQLDLQTILSDFTASLERRDESEKDIVDLAQSIKASQAHAPHREAVELSLIPKISALEDATLQLSETLSLQMSAYLENIMAEHSQNIEQAVHHHLSTASEVLETRLVASINAVNQQAFLLQMHTDALQLALQNQHGLVSVLVSASDEMLHRQQAHDEQLSTEIDALRQLQSGFQSIEQDMNATYANIGSLLLSHGSRWSIWNEALFSIERLFVELTHGFFSGANLNHFLVLRCLHWLLPALLTGTLLLARLHKNILVFFYSRSMSWIRGQSEAKETTDRAPDLEPSMSDSWFDMTTPPFPSYRTEIAARNAIPYETRKKGQGRAT</sequence>
<evidence type="ECO:0000256" key="7">
    <source>
        <dbReference type="ARBA" id="ARBA00022729"/>
    </source>
</evidence>
<comment type="function">
    <text evidence="1">Required for nuclear membrane fusion during karyogamy.</text>
</comment>
<name>A0A5C3EBX6_9BASI</name>
<keyword evidence="9" id="KW-1133">Transmembrane helix</keyword>
<evidence type="ECO:0000256" key="6">
    <source>
        <dbReference type="ARBA" id="ARBA00022692"/>
    </source>
</evidence>
<evidence type="ECO:0000256" key="1">
    <source>
        <dbReference type="ARBA" id="ARBA00003389"/>
    </source>
</evidence>
<keyword evidence="8" id="KW-0256">Endoplasmic reticulum</keyword>
<dbReference type="PANTHER" id="PTHR28012:SF1">
    <property type="entry name" value="NUCLEAR FUSION PROTEIN KAR5"/>
    <property type="match status" value="1"/>
</dbReference>
<dbReference type="AlphaFoldDB" id="A0A5C3EBX6"/>
<keyword evidence="15" id="KW-1185">Reference proteome</keyword>
<evidence type="ECO:0008006" key="16">
    <source>
        <dbReference type="Google" id="ProtNLM"/>
    </source>
</evidence>
<dbReference type="InterPro" id="IPR007292">
    <property type="entry name" value="Nuclear_fusion_Kar5"/>
</dbReference>
<evidence type="ECO:0000256" key="4">
    <source>
        <dbReference type="ARBA" id="ARBA00010473"/>
    </source>
</evidence>
<evidence type="ECO:0000313" key="14">
    <source>
        <dbReference type="EMBL" id="SPO28174.1"/>
    </source>
</evidence>
<keyword evidence="11" id="KW-0325">Glycoprotein</keyword>
<dbReference type="OrthoDB" id="5311848at2759"/>
<evidence type="ECO:0000313" key="15">
    <source>
        <dbReference type="Proteomes" id="UP000324022"/>
    </source>
</evidence>
<evidence type="ECO:0000256" key="2">
    <source>
        <dbReference type="ARBA" id="ARBA00004126"/>
    </source>
</evidence>